<dbReference type="Proteomes" id="UP000343335">
    <property type="component" value="Unassembled WGS sequence"/>
</dbReference>
<accession>A0A5E4UZZ1</accession>
<dbReference type="EMBL" id="CABPSA010000003">
    <property type="protein sequence ID" value="VVE04924.1"/>
    <property type="molecule type" value="Genomic_DNA"/>
</dbReference>
<dbReference type="EMBL" id="CP102780">
    <property type="protein sequence ID" value="UVA78558.1"/>
    <property type="molecule type" value="Genomic_DNA"/>
</dbReference>
<dbReference type="RefSeq" id="WP_150664392.1">
    <property type="nucleotide sequence ID" value="NZ_CABPSA010000003.1"/>
</dbReference>
<protein>
    <submittedName>
        <fullName evidence="3">CFA/I fimbrial subunit B</fullName>
    </submittedName>
    <submittedName>
        <fullName evidence="2">Fimbrial protein</fullName>
    </submittedName>
</protein>
<evidence type="ECO:0000313" key="4">
    <source>
        <dbReference type="Proteomes" id="UP000343335"/>
    </source>
</evidence>
<keyword evidence="1" id="KW-0732">Signal</keyword>
<keyword evidence="5" id="KW-1185">Reference proteome</keyword>
<evidence type="ECO:0000313" key="5">
    <source>
        <dbReference type="Proteomes" id="UP001058980"/>
    </source>
</evidence>
<reference evidence="2" key="2">
    <citation type="submission" date="2022-08" db="EMBL/GenBank/DDBJ databases">
        <title>Multi-unit outbreak of Pandoraea commovens among non-cystic fibrosis intensive care patients from 2019 to 2021 in Berlin, Germany.</title>
        <authorList>
            <person name="Menzel P."/>
        </authorList>
    </citation>
    <scope>NUCLEOTIDE SEQUENCE</scope>
    <source>
        <strain evidence="2">LB-19-202-79</strain>
    </source>
</reference>
<dbReference type="Pfam" id="PF04449">
    <property type="entry name" value="Fimbrial_CS1"/>
    <property type="match status" value="1"/>
</dbReference>
<dbReference type="GO" id="GO:0009289">
    <property type="term" value="C:pilus"/>
    <property type="evidence" value="ECO:0007669"/>
    <property type="project" value="InterPro"/>
</dbReference>
<dbReference type="InterPro" id="IPR007540">
    <property type="entry name" value="Fimbrial_CS1-type"/>
</dbReference>
<dbReference type="AlphaFoldDB" id="A0A5E4UZZ1"/>
<dbReference type="OrthoDB" id="8942333at2"/>
<feature type="chain" id="PRO_5022892446" evidence="1">
    <location>
        <begin position="23"/>
        <end position="171"/>
    </location>
</feature>
<evidence type="ECO:0000313" key="3">
    <source>
        <dbReference type="EMBL" id="VVE04924.1"/>
    </source>
</evidence>
<gene>
    <name evidence="3" type="primary">cfaB</name>
    <name evidence="2" type="ORF">NTU39_21280</name>
    <name evidence="3" type="ORF">PCO31010_02338</name>
</gene>
<reference evidence="3 4" key="1">
    <citation type="submission" date="2019-08" db="EMBL/GenBank/DDBJ databases">
        <authorList>
            <person name="Peeters C."/>
        </authorList>
    </citation>
    <scope>NUCLEOTIDE SEQUENCE [LARGE SCALE GENOMIC DNA]</scope>
    <source>
        <strain evidence="3 4">LMG 31010</strain>
    </source>
</reference>
<dbReference type="Proteomes" id="UP001058980">
    <property type="component" value="Chromosome"/>
</dbReference>
<sequence>MKTFKQFAAAMTLVLPMAAAHAADVVIDLSANIDPTLSVLQANGSPMPQNLDLGYNAATGDLSSPTIQTRLYTNDVTRNVEVRLGSAASLVHATNNAVAAIPLTVRLDGQTITTAATTLNANEVWTGSGVGESRTLPLTVSGRAAGANPPVAGRYVGRLEMVILASAAGGN</sequence>
<proteinExistence type="predicted"/>
<dbReference type="Gene3D" id="2.60.40.2040">
    <property type="entry name" value="CFA/I fimbrial subunit E, pilin domain"/>
    <property type="match status" value="1"/>
</dbReference>
<organism evidence="3 4">
    <name type="scientific">Pandoraea commovens</name>
    <dbReference type="NCBI Taxonomy" id="2508289"/>
    <lineage>
        <taxon>Bacteria</taxon>
        <taxon>Pseudomonadati</taxon>
        <taxon>Pseudomonadota</taxon>
        <taxon>Betaproteobacteria</taxon>
        <taxon>Burkholderiales</taxon>
        <taxon>Burkholderiaceae</taxon>
        <taxon>Pandoraea</taxon>
    </lineage>
</organism>
<evidence type="ECO:0000313" key="2">
    <source>
        <dbReference type="EMBL" id="UVA78558.1"/>
    </source>
</evidence>
<name>A0A5E4UZZ1_9BURK</name>
<evidence type="ECO:0000256" key="1">
    <source>
        <dbReference type="SAM" id="SignalP"/>
    </source>
</evidence>
<feature type="signal peptide" evidence="1">
    <location>
        <begin position="1"/>
        <end position="22"/>
    </location>
</feature>